<dbReference type="InterPro" id="IPR011992">
    <property type="entry name" value="EF-hand-dom_pair"/>
</dbReference>
<proteinExistence type="predicted"/>
<dbReference type="CDD" id="cd00051">
    <property type="entry name" value="EFh"/>
    <property type="match status" value="1"/>
</dbReference>
<keyword evidence="4" id="KW-1185">Reference proteome</keyword>
<dbReference type="Proteomes" id="UP000784294">
    <property type="component" value="Unassembled WGS sequence"/>
</dbReference>
<gene>
    <name evidence="3" type="ORF">PXEA_LOCUS6986</name>
</gene>
<keyword evidence="1" id="KW-0106">Calcium</keyword>
<evidence type="ECO:0000313" key="4">
    <source>
        <dbReference type="Proteomes" id="UP000784294"/>
    </source>
</evidence>
<dbReference type="PROSITE" id="PS50222">
    <property type="entry name" value="EF_HAND_2"/>
    <property type="match status" value="1"/>
</dbReference>
<dbReference type="EMBL" id="CAAALY010018110">
    <property type="protein sequence ID" value="VEL13546.1"/>
    <property type="molecule type" value="Genomic_DNA"/>
</dbReference>
<protein>
    <recommendedName>
        <fullName evidence="2">EF-hand domain-containing protein</fullName>
    </recommendedName>
</protein>
<dbReference type="GO" id="GO:0005509">
    <property type="term" value="F:calcium ion binding"/>
    <property type="evidence" value="ECO:0007669"/>
    <property type="project" value="InterPro"/>
</dbReference>
<dbReference type="OrthoDB" id="26525at2759"/>
<reference evidence="3" key="1">
    <citation type="submission" date="2018-11" db="EMBL/GenBank/DDBJ databases">
        <authorList>
            <consortium name="Pathogen Informatics"/>
        </authorList>
    </citation>
    <scope>NUCLEOTIDE SEQUENCE</scope>
</reference>
<dbReference type="Gene3D" id="1.10.238.10">
    <property type="entry name" value="EF-hand"/>
    <property type="match status" value="1"/>
</dbReference>
<accession>A0A3S5A6Y9</accession>
<dbReference type="SUPFAM" id="SSF47473">
    <property type="entry name" value="EF-hand"/>
    <property type="match status" value="1"/>
</dbReference>
<sequence length="68" mass="7537">MDADGNGFIDAAELKATLTSLGLYHSDKEIDEKICEVDRDENGQLDIEGIKQFAVFQLLDWPALALII</sequence>
<evidence type="ECO:0000259" key="2">
    <source>
        <dbReference type="PROSITE" id="PS50222"/>
    </source>
</evidence>
<dbReference type="InterPro" id="IPR018247">
    <property type="entry name" value="EF_Hand_1_Ca_BS"/>
</dbReference>
<evidence type="ECO:0000256" key="1">
    <source>
        <dbReference type="ARBA" id="ARBA00022837"/>
    </source>
</evidence>
<evidence type="ECO:0000313" key="3">
    <source>
        <dbReference type="EMBL" id="VEL13546.1"/>
    </source>
</evidence>
<dbReference type="AlphaFoldDB" id="A0A3S5A6Y9"/>
<name>A0A3S5A6Y9_9PLAT</name>
<dbReference type="InterPro" id="IPR002048">
    <property type="entry name" value="EF_hand_dom"/>
</dbReference>
<dbReference type="PROSITE" id="PS00018">
    <property type="entry name" value="EF_HAND_1"/>
    <property type="match status" value="1"/>
</dbReference>
<feature type="domain" description="EF-hand" evidence="2">
    <location>
        <begin position="1"/>
        <end position="24"/>
    </location>
</feature>
<organism evidence="3 4">
    <name type="scientific">Protopolystoma xenopodis</name>
    <dbReference type="NCBI Taxonomy" id="117903"/>
    <lineage>
        <taxon>Eukaryota</taxon>
        <taxon>Metazoa</taxon>
        <taxon>Spiralia</taxon>
        <taxon>Lophotrochozoa</taxon>
        <taxon>Platyhelminthes</taxon>
        <taxon>Monogenea</taxon>
        <taxon>Polyopisthocotylea</taxon>
        <taxon>Polystomatidea</taxon>
        <taxon>Polystomatidae</taxon>
        <taxon>Protopolystoma</taxon>
    </lineage>
</organism>
<comment type="caution">
    <text evidence="3">The sequence shown here is derived from an EMBL/GenBank/DDBJ whole genome shotgun (WGS) entry which is preliminary data.</text>
</comment>